<dbReference type="InterPro" id="IPR039743">
    <property type="entry name" value="6GAL/EXGAL"/>
</dbReference>
<evidence type="ECO:0000313" key="5">
    <source>
        <dbReference type="Proteomes" id="UP001589688"/>
    </source>
</evidence>
<reference evidence="4 5" key="1">
    <citation type="submission" date="2024-09" db="EMBL/GenBank/DDBJ databases">
        <authorList>
            <person name="Sun Q."/>
            <person name="Mori K."/>
        </authorList>
    </citation>
    <scope>NUCLEOTIDE SEQUENCE [LARGE SCALE GENOMIC DNA]</scope>
    <source>
        <strain evidence="4 5">ATCC 51272</strain>
    </source>
</reference>
<dbReference type="GO" id="GO:0016787">
    <property type="term" value="F:hydrolase activity"/>
    <property type="evidence" value="ECO:0007669"/>
    <property type="project" value="UniProtKB-KW"/>
</dbReference>
<evidence type="ECO:0000313" key="4">
    <source>
        <dbReference type="EMBL" id="MFB9896834.1"/>
    </source>
</evidence>
<keyword evidence="4" id="KW-0378">Hydrolase</keyword>
<dbReference type="RefSeq" id="WP_027951977.1">
    <property type="nucleotide sequence ID" value="NZ_JADU01000009.1"/>
</dbReference>
<dbReference type="PANTHER" id="PTHR42767">
    <property type="entry name" value="ENDO-BETA-1,6-GALACTANASE"/>
    <property type="match status" value="1"/>
</dbReference>
<dbReference type="Pfam" id="PF14587">
    <property type="entry name" value="Glyco_hydr_30_2"/>
    <property type="match status" value="1"/>
</dbReference>
<dbReference type="Pfam" id="PF17189">
    <property type="entry name" value="Glyco_hydro_30C"/>
    <property type="match status" value="1"/>
</dbReference>
<sequence length="524" mass="58795">MNDKTTSPLRRLLAALPLLCATLAASAQTAVVWQIDTTRAEQTIRHFGASDAWSMQFVGLWPQAQQEQIADWLFSTDNDATGRPRGIGLSVWRFNLGAGSAEQGDSSQIQPATRTECFLTPQGTYDWTRQPGQRRFLQLARRRGVPHFLTFLNSAPVYFTRNGLATNTGRGGTINLRDDCYDSVARFAATVMRELERREGVHFDYFCPVNEPDGSWNWLGPKQEGSPATNREVARLARAIGREFRRQGVSTAVMVDESCDLRCLLGIHDTDWTRGHAIRSFFSPDSSATYLGNTPAVPRIINAHSYWTNTPVAFMRQIREQLRDTLRRYNVAYWQTELCIMSNDNEIGGGAFYDYSMRTALYVARVIHHDLVYGNAESWSWWRALGGDYRDGLIRVLSTDGWRTGKALPGKLMWTLGNYSRFVRPGAVRYDMTARDATGQRVTDGDSDPHGVMVSAYRNADGRWAVVAINYSEAARPFTLSGVGRRTWKMYRTSDVEGESLTPVGQTDGSTVLEPQSVTTFVAD</sequence>
<feature type="chain" id="PRO_5046712114" evidence="1">
    <location>
        <begin position="28"/>
        <end position="524"/>
    </location>
</feature>
<dbReference type="InterPro" id="IPR033452">
    <property type="entry name" value="GH30_C"/>
</dbReference>
<evidence type="ECO:0000259" key="3">
    <source>
        <dbReference type="Pfam" id="PF17189"/>
    </source>
</evidence>
<evidence type="ECO:0000256" key="1">
    <source>
        <dbReference type="SAM" id="SignalP"/>
    </source>
</evidence>
<feature type="domain" description="Endo-beta-1,6-galactanase-like" evidence="2">
    <location>
        <begin position="34"/>
        <end position="394"/>
    </location>
</feature>
<gene>
    <name evidence="4" type="ORF">ACFFK8_03125</name>
</gene>
<protein>
    <submittedName>
        <fullName evidence="4">Glycoside hydrolase</fullName>
    </submittedName>
</protein>
<feature type="signal peptide" evidence="1">
    <location>
        <begin position="1"/>
        <end position="27"/>
    </location>
</feature>
<dbReference type="Gene3D" id="3.20.20.80">
    <property type="entry name" value="Glycosidases"/>
    <property type="match status" value="1"/>
</dbReference>
<evidence type="ECO:0000259" key="2">
    <source>
        <dbReference type="Pfam" id="PF14587"/>
    </source>
</evidence>
<feature type="domain" description="Glycosyl hydrolase family 30 beta sandwich" evidence="3">
    <location>
        <begin position="447"/>
        <end position="521"/>
    </location>
</feature>
<comment type="caution">
    <text evidence="4">The sequence shown here is derived from an EMBL/GenBank/DDBJ whole genome shotgun (WGS) entry which is preliminary data.</text>
</comment>
<dbReference type="SUPFAM" id="SSF51445">
    <property type="entry name" value="(Trans)glycosidases"/>
    <property type="match status" value="1"/>
</dbReference>
<dbReference type="InterPro" id="IPR039514">
    <property type="entry name" value="6GAL-like"/>
</dbReference>
<dbReference type="InterPro" id="IPR013780">
    <property type="entry name" value="Glyco_hydro_b"/>
</dbReference>
<dbReference type="InterPro" id="IPR017853">
    <property type="entry name" value="GH"/>
</dbReference>
<dbReference type="EMBL" id="JBHLZF010000001">
    <property type="protein sequence ID" value="MFB9896834.1"/>
    <property type="molecule type" value="Genomic_DNA"/>
</dbReference>
<organism evidence="4 5">
    <name type="scientific">Hallella seregens ATCC 51272</name>
    <dbReference type="NCBI Taxonomy" id="1336250"/>
    <lineage>
        <taxon>Bacteria</taxon>
        <taxon>Pseudomonadati</taxon>
        <taxon>Bacteroidota</taxon>
        <taxon>Bacteroidia</taxon>
        <taxon>Bacteroidales</taxon>
        <taxon>Prevotellaceae</taxon>
        <taxon>Hallella</taxon>
    </lineage>
</organism>
<dbReference type="SUPFAM" id="SSF51011">
    <property type="entry name" value="Glycosyl hydrolase domain"/>
    <property type="match status" value="1"/>
</dbReference>
<keyword evidence="1" id="KW-0732">Signal</keyword>
<dbReference type="Proteomes" id="UP001589688">
    <property type="component" value="Unassembled WGS sequence"/>
</dbReference>
<dbReference type="Gene3D" id="2.60.40.1180">
    <property type="entry name" value="Golgi alpha-mannosidase II"/>
    <property type="match status" value="1"/>
</dbReference>
<proteinExistence type="predicted"/>
<keyword evidence="5" id="KW-1185">Reference proteome</keyword>
<dbReference type="PANTHER" id="PTHR42767:SF1">
    <property type="entry name" value="ENDO-BETA-1,6-GALACTANASE-LIKE DOMAIN-CONTAINING PROTEIN"/>
    <property type="match status" value="1"/>
</dbReference>
<name>A0ABV5ZHI6_9BACT</name>
<accession>A0ABV5ZHI6</accession>